<comment type="similarity">
    <text evidence="1">Belongs to the IMPACT family.</text>
</comment>
<feature type="domain" description="Impact N-terminal" evidence="2">
    <location>
        <begin position="23"/>
        <end position="129"/>
    </location>
</feature>
<name>A0ABS9D842_9ALTE</name>
<evidence type="ECO:0000313" key="4">
    <source>
        <dbReference type="EMBL" id="MCF2949094.1"/>
    </source>
</evidence>
<dbReference type="InterPro" id="IPR036956">
    <property type="entry name" value="Impact_N_sf"/>
</dbReference>
<dbReference type="InterPro" id="IPR015269">
    <property type="entry name" value="UPF0029_Impact_C"/>
</dbReference>
<dbReference type="InterPro" id="IPR020568">
    <property type="entry name" value="Ribosomal_Su5_D2-typ_SF"/>
</dbReference>
<dbReference type="RefSeq" id="WP_235313166.1">
    <property type="nucleotide sequence ID" value="NZ_JAKGAS010000007.1"/>
</dbReference>
<dbReference type="InterPro" id="IPR023582">
    <property type="entry name" value="Impact"/>
</dbReference>
<dbReference type="PANTHER" id="PTHR16301:SF20">
    <property type="entry name" value="IMPACT FAMILY MEMBER YIGZ"/>
    <property type="match status" value="1"/>
</dbReference>
<gene>
    <name evidence="4" type="ORF">L0668_13310</name>
</gene>
<dbReference type="Gene3D" id="3.30.230.30">
    <property type="entry name" value="Impact, N-terminal domain"/>
    <property type="match status" value="1"/>
</dbReference>
<accession>A0ABS9D842</accession>
<evidence type="ECO:0000313" key="5">
    <source>
        <dbReference type="Proteomes" id="UP001521137"/>
    </source>
</evidence>
<dbReference type="SUPFAM" id="SSF54980">
    <property type="entry name" value="EF-G C-terminal domain-like"/>
    <property type="match status" value="1"/>
</dbReference>
<dbReference type="SUPFAM" id="SSF54211">
    <property type="entry name" value="Ribosomal protein S5 domain 2-like"/>
    <property type="match status" value="1"/>
</dbReference>
<dbReference type="Gene3D" id="3.30.70.240">
    <property type="match status" value="1"/>
</dbReference>
<comment type="caution">
    <text evidence="4">The sequence shown here is derived from an EMBL/GenBank/DDBJ whole genome shotgun (WGS) entry which is preliminary data.</text>
</comment>
<evidence type="ECO:0000259" key="2">
    <source>
        <dbReference type="Pfam" id="PF01205"/>
    </source>
</evidence>
<evidence type="ECO:0000259" key="3">
    <source>
        <dbReference type="Pfam" id="PF09186"/>
    </source>
</evidence>
<reference evidence="4 5" key="1">
    <citation type="submission" date="2022-01" db="EMBL/GenBank/DDBJ databases">
        <title>Paraglaciecola sp. G1-23.</title>
        <authorList>
            <person name="Jin M.S."/>
            <person name="Han D.M."/>
            <person name="Kim H.M."/>
            <person name="Jeon C.O."/>
        </authorList>
    </citation>
    <scope>NUCLEOTIDE SEQUENCE [LARGE SCALE GENOMIC DNA]</scope>
    <source>
        <strain evidence="4 5">G1-23</strain>
    </source>
</reference>
<dbReference type="NCBIfam" id="TIGR00257">
    <property type="entry name" value="IMPACT_YIGZ"/>
    <property type="match status" value="1"/>
</dbReference>
<dbReference type="Pfam" id="PF09186">
    <property type="entry name" value="DUF1949"/>
    <property type="match status" value="1"/>
</dbReference>
<dbReference type="InterPro" id="IPR015796">
    <property type="entry name" value="Impact_YigZ-like"/>
</dbReference>
<dbReference type="InterPro" id="IPR001498">
    <property type="entry name" value="Impact_N"/>
</dbReference>
<dbReference type="Proteomes" id="UP001521137">
    <property type="component" value="Unassembled WGS sequence"/>
</dbReference>
<keyword evidence="5" id="KW-1185">Reference proteome</keyword>
<sequence length="210" mass="23118">MNSNVAQSYQVPVGIWQTELEVKRSKFLTLANNASSRQEADDFVRSLREQHPQANHVCWAYIAGAPNTTIRSMSDDGEPSGTAGMPMLKVLEHSGYGDIVVAVVRYFGGTKLGTGGLQRAYSDAVAQVLTDMPSKIKVSRSKLKLNYEYEFEGAVSRLLARYDVENIQTEYSENVMASADVASTQLADLKVELINITSGRVDIIPIHLDM</sequence>
<dbReference type="EMBL" id="JAKGAS010000007">
    <property type="protein sequence ID" value="MCF2949094.1"/>
    <property type="molecule type" value="Genomic_DNA"/>
</dbReference>
<protein>
    <submittedName>
        <fullName evidence="4">YigZ family protein</fullName>
    </submittedName>
</protein>
<proteinExistence type="inferred from homology"/>
<dbReference type="InterPro" id="IPR035647">
    <property type="entry name" value="EFG_III/V"/>
</dbReference>
<feature type="domain" description="UPF0029" evidence="3">
    <location>
        <begin position="146"/>
        <end position="200"/>
    </location>
</feature>
<dbReference type="PANTHER" id="PTHR16301">
    <property type="entry name" value="IMPACT-RELATED"/>
    <property type="match status" value="1"/>
</dbReference>
<organism evidence="4 5">
    <name type="scientific">Paraglaciecola algarum</name>
    <dbReference type="NCBI Taxonomy" id="3050085"/>
    <lineage>
        <taxon>Bacteria</taxon>
        <taxon>Pseudomonadati</taxon>
        <taxon>Pseudomonadota</taxon>
        <taxon>Gammaproteobacteria</taxon>
        <taxon>Alteromonadales</taxon>
        <taxon>Alteromonadaceae</taxon>
        <taxon>Paraglaciecola</taxon>
    </lineage>
</organism>
<evidence type="ECO:0000256" key="1">
    <source>
        <dbReference type="ARBA" id="ARBA00007665"/>
    </source>
</evidence>
<dbReference type="Pfam" id="PF01205">
    <property type="entry name" value="Impact_N"/>
    <property type="match status" value="1"/>
</dbReference>